<proteinExistence type="inferred from homology"/>
<dbReference type="InterPro" id="IPR004151">
    <property type="entry name" value="7TM_GPCR_serpentine_rcpt_Sre"/>
</dbReference>
<name>A0A8S9Z845_9BILA</name>
<keyword evidence="4" id="KW-1185">Reference proteome</keyword>
<dbReference type="AlphaFoldDB" id="A0A8S9Z845"/>
<keyword evidence="2" id="KW-1133">Transmembrane helix</keyword>
<dbReference type="EMBL" id="JABEBT010000149">
    <property type="protein sequence ID" value="KAF7629152.1"/>
    <property type="molecule type" value="Genomic_DNA"/>
</dbReference>
<protein>
    <submittedName>
        <fullName evidence="3">Uncharacterized protein</fullName>
    </submittedName>
</protein>
<evidence type="ECO:0000313" key="4">
    <source>
        <dbReference type="Proteomes" id="UP000605970"/>
    </source>
</evidence>
<gene>
    <name evidence="3" type="ORF">Mgra_00009333</name>
</gene>
<dbReference type="GO" id="GO:0016020">
    <property type="term" value="C:membrane"/>
    <property type="evidence" value="ECO:0007669"/>
    <property type="project" value="InterPro"/>
</dbReference>
<accession>A0A8S9Z845</accession>
<feature type="transmembrane region" description="Helical" evidence="2">
    <location>
        <begin position="7"/>
        <end position="27"/>
    </location>
</feature>
<evidence type="ECO:0000256" key="2">
    <source>
        <dbReference type="SAM" id="Phobius"/>
    </source>
</evidence>
<dbReference type="Proteomes" id="UP000605970">
    <property type="component" value="Unassembled WGS sequence"/>
</dbReference>
<sequence>MIYSPTIIVFIYSAVMYFRNFLCHTIIMERLLATIWVSNYENNRSRWFTYTWVIIDTIITVITAYFFSSSTDVNNLLVNIFLRLLRHNEKVYFERNGSALSIHKLTGRYQVLFQVYF</sequence>
<keyword evidence="2" id="KW-0812">Transmembrane</keyword>
<dbReference type="GO" id="GO:0007606">
    <property type="term" value="P:sensory perception of chemical stimulus"/>
    <property type="evidence" value="ECO:0007669"/>
    <property type="project" value="InterPro"/>
</dbReference>
<reference evidence="3" key="1">
    <citation type="journal article" date="2020" name="Ecol. Evol.">
        <title>Genome structure and content of the rice root-knot nematode (Meloidogyne graminicola).</title>
        <authorList>
            <person name="Phan N.T."/>
            <person name="Danchin E.G.J."/>
            <person name="Klopp C."/>
            <person name="Perfus-Barbeoch L."/>
            <person name="Kozlowski D.K."/>
            <person name="Koutsovoulos G.D."/>
            <person name="Lopez-Roques C."/>
            <person name="Bouchez O."/>
            <person name="Zahm M."/>
            <person name="Besnard G."/>
            <person name="Bellafiore S."/>
        </authorList>
    </citation>
    <scope>NUCLEOTIDE SEQUENCE</scope>
    <source>
        <strain evidence="3">VN-18</strain>
    </source>
</reference>
<dbReference type="Pfam" id="PF03125">
    <property type="entry name" value="Sre"/>
    <property type="match status" value="1"/>
</dbReference>
<comment type="caution">
    <text evidence="3">The sequence shown here is derived from an EMBL/GenBank/DDBJ whole genome shotgun (WGS) entry which is preliminary data.</text>
</comment>
<organism evidence="3 4">
    <name type="scientific">Meloidogyne graminicola</name>
    <dbReference type="NCBI Taxonomy" id="189291"/>
    <lineage>
        <taxon>Eukaryota</taxon>
        <taxon>Metazoa</taxon>
        <taxon>Ecdysozoa</taxon>
        <taxon>Nematoda</taxon>
        <taxon>Chromadorea</taxon>
        <taxon>Rhabditida</taxon>
        <taxon>Tylenchina</taxon>
        <taxon>Tylenchomorpha</taxon>
        <taxon>Tylenchoidea</taxon>
        <taxon>Meloidogynidae</taxon>
        <taxon>Meloidogyninae</taxon>
        <taxon>Meloidogyne</taxon>
    </lineage>
</organism>
<keyword evidence="2" id="KW-0472">Membrane</keyword>
<comment type="similarity">
    <text evidence="1">Belongs to the nematode receptor-like protein sre family.</text>
</comment>
<evidence type="ECO:0000313" key="3">
    <source>
        <dbReference type="EMBL" id="KAF7629152.1"/>
    </source>
</evidence>
<feature type="transmembrane region" description="Helical" evidence="2">
    <location>
        <begin position="47"/>
        <end position="67"/>
    </location>
</feature>
<evidence type="ECO:0000256" key="1">
    <source>
        <dbReference type="ARBA" id="ARBA00006803"/>
    </source>
</evidence>